<accession>A0A0M3HVR2</accession>
<organism evidence="2 3">
    <name type="scientific">Ascaris lumbricoides</name>
    <name type="common">Giant roundworm</name>
    <dbReference type="NCBI Taxonomy" id="6252"/>
    <lineage>
        <taxon>Eukaryota</taxon>
        <taxon>Metazoa</taxon>
        <taxon>Ecdysozoa</taxon>
        <taxon>Nematoda</taxon>
        <taxon>Chromadorea</taxon>
        <taxon>Rhabditida</taxon>
        <taxon>Spirurina</taxon>
        <taxon>Ascaridomorpha</taxon>
        <taxon>Ascaridoidea</taxon>
        <taxon>Ascarididae</taxon>
        <taxon>Ascaris</taxon>
    </lineage>
</organism>
<keyword evidence="1" id="KW-1133">Transmembrane helix</keyword>
<keyword evidence="2" id="KW-1185">Reference proteome</keyword>
<evidence type="ECO:0000313" key="3">
    <source>
        <dbReference type="WBParaSite" id="ALUE_0000709101-mRNA-1"/>
    </source>
</evidence>
<feature type="transmembrane region" description="Helical" evidence="1">
    <location>
        <begin position="20"/>
        <end position="38"/>
    </location>
</feature>
<dbReference type="Proteomes" id="UP000036681">
    <property type="component" value="Unplaced"/>
</dbReference>
<keyword evidence="1" id="KW-0472">Membrane</keyword>
<evidence type="ECO:0000313" key="2">
    <source>
        <dbReference type="Proteomes" id="UP000036681"/>
    </source>
</evidence>
<dbReference type="WBParaSite" id="ALUE_0000709101-mRNA-1">
    <property type="protein sequence ID" value="ALUE_0000709101-mRNA-1"/>
    <property type="gene ID" value="ALUE_0000709101"/>
</dbReference>
<proteinExistence type="predicted"/>
<name>A0A0M3HVR2_ASCLU</name>
<sequence length="174" mass="19843">MGNHIETLSSTQMRFTQTTLFVLCCDMLSPYIIFNVVLCSPQREQKLYSELRLTPDEVMDVTKMTSSWNFDGAKEYLEKKISLLPAEEAIEAIRRLEATFPPPSLSTILSNLTARQREKLKQLADSSDPNVFTEKVNQLIDKLPATEHTKARLFVLNMIFDGYGGRKLLRLTVP</sequence>
<dbReference type="AlphaFoldDB" id="A0A0M3HVR2"/>
<reference evidence="3" key="1">
    <citation type="submission" date="2017-02" db="UniProtKB">
        <authorList>
            <consortium name="WormBaseParasite"/>
        </authorList>
    </citation>
    <scope>IDENTIFICATION</scope>
</reference>
<evidence type="ECO:0000256" key="1">
    <source>
        <dbReference type="SAM" id="Phobius"/>
    </source>
</evidence>
<keyword evidence="1" id="KW-0812">Transmembrane</keyword>
<protein>
    <submittedName>
        <fullName evidence="3">FH2 domain-containing protein</fullName>
    </submittedName>
</protein>